<dbReference type="OMA" id="NTYNTHR"/>
<keyword evidence="2" id="KW-1185">Reference proteome</keyword>
<dbReference type="GeneID" id="2905124"/>
<sequence>MKFEFKLKRNLNSLRPINNEIESIEDADSMTDESSIFDSIPTSNSISVISEDIEEKKTFSRPISCYTTPPLSNASLTYKTFEKLPNRDLIRKSSWLGSLVSTSLKRKEDFYIKNNNTLDSTEDFDYSSINNDGRRQEFYQNLDIGNGATEEQFIIVDNKEQTKFDLDTLDDNSFTLTSTSFHSEDVSNISCSTIQSNNRIHRNARMKPEFDQNIVRDRLSFLQPTSSSMKIKIYINEKDQLEDVIALKVQKERLQDINVLIDIIISKITSMRSDINRENIKLFLVFKQESIRPILLSKTPRKTFNESNLNLFDNTSLIMDYLSGKEKLYIRALV</sequence>
<dbReference type="VEuPathDB" id="FungiDB:DEHA2G15246g"/>
<organism evidence="1 2">
    <name type="scientific">Debaryomyces hansenii (strain ATCC 36239 / CBS 767 / BCRC 21394 / JCM 1990 / NBRC 0083 / IGC 2968)</name>
    <name type="common">Yeast</name>
    <name type="synonym">Torulaspora hansenii</name>
    <dbReference type="NCBI Taxonomy" id="284592"/>
    <lineage>
        <taxon>Eukaryota</taxon>
        <taxon>Fungi</taxon>
        <taxon>Dikarya</taxon>
        <taxon>Ascomycota</taxon>
        <taxon>Saccharomycotina</taxon>
        <taxon>Pichiomycetes</taxon>
        <taxon>Debaryomycetaceae</taxon>
        <taxon>Debaryomyces</taxon>
    </lineage>
</organism>
<reference evidence="1 2" key="1">
    <citation type="journal article" date="2004" name="Nature">
        <title>Genome evolution in yeasts.</title>
        <authorList>
            <consortium name="Genolevures"/>
            <person name="Dujon B."/>
            <person name="Sherman D."/>
            <person name="Fischer G."/>
            <person name="Durrens P."/>
            <person name="Casaregola S."/>
            <person name="Lafontaine I."/>
            <person name="de Montigny J."/>
            <person name="Marck C."/>
            <person name="Neuveglise C."/>
            <person name="Talla E."/>
            <person name="Goffard N."/>
            <person name="Frangeul L."/>
            <person name="Aigle M."/>
            <person name="Anthouard V."/>
            <person name="Babour A."/>
            <person name="Barbe V."/>
            <person name="Barnay S."/>
            <person name="Blanchin S."/>
            <person name="Beckerich J.M."/>
            <person name="Beyne E."/>
            <person name="Bleykasten C."/>
            <person name="Boisrame A."/>
            <person name="Boyer J."/>
            <person name="Cattolico L."/>
            <person name="Confanioleri F."/>
            <person name="de Daruvar A."/>
            <person name="Despons L."/>
            <person name="Fabre E."/>
            <person name="Fairhead C."/>
            <person name="Ferry-Dumazet H."/>
            <person name="Groppi A."/>
            <person name="Hantraye F."/>
            <person name="Hennequin C."/>
            <person name="Jauniaux N."/>
            <person name="Joyet P."/>
            <person name="Kachouri R."/>
            <person name="Kerrest A."/>
            <person name="Koszul R."/>
            <person name="Lemaire M."/>
            <person name="Lesur I."/>
            <person name="Ma L."/>
            <person name="Muller H."/>
            <person name="Nicaud J.M."/>
            <person name="Nikolski M."/>
            <person name="Oztas S."/>
            <person name="Ozier-Kalogeropoulos O."/>
            <person name="Pellenz S."/>
            <person name="Potier S."/>
            <person name="Richard G.F."/>
            <person name="Straub M.L."/>
            <person name="Suleau A."/>
            <person name="Swennene D."/>
            <person name="Tekaia F."/>
            <person name="Wesolowski-Louvel M."/>
            <person name="Westhof E."/>
            <person name="Wirth B."/>
            <person name="Zeniou-Meyer M."/>
            <person name="Zivanovic I."/>
            <person name="Bolotin-Fukuhara M."/>
            <person name="Thierry A."/>
            <person name="Bouchier C."/>
            <person name="Caudron B."/>
            <person name="Scarpelli C."/>
            <person name="Gaillardin C."/>
            <person name="Weissenbach J."/>
            <person name="Wincker P."/>
            <person name="Souciet J.L."/>
        </authorList>
    </citation>
    <scope>NUCLEOTIDE SEQUENCE [LARGE SCALE GENOMIC DNA]</scope>
    <source>
        <strain evidence="2">ATCC 36239 / CBS 767 / BCRC 21394 / JCM 1990 / NBRC 0083 / IGC 2968</strain>
    </source>
</reference>
<protein>
    <submittedName>
        <fullName evidence="1">DEHA2G15246p</fullName>
    </submittedName>
</protein>
<dbReference type="KEGG" id="dha:DEHA2G15246g"/>
<dbReference type="RefSeq" id="XP_462204.1">
    <property type="nucleotide sequence ID" value="XM_462204.1"/>
</dbReference>
<accession>Q6BHW7</accession>
<gene>
    <name evidence="1" type="ordered locus">DEHA2G15246g</name>
</gene>
<dbReference type="InParanoid" id="Q6BHW7"/>
<dbReference type="eggNOG" id="ENOG502T62Y">
    <property type="taxonomic scope" value="Eukaryota"/>
</dbReference>
<name>Q6BHW7_DEBHA</name>
<dbReference type="EMBL" id="CR382139">
    <property type="protein sequence ID" value="CAG90696.1"/>
    <property type="molecule type" value="Genomic_DNA"/>
</dbReference>
<dbReference type="Proteomes" id="UP000000599">
    <property type="component" value="Chromosome G"/>
</dbReference>
<dbReference type="AlphaFoldDB" id="Q6BHW7"/>
<evidence type="ECO:0000313" key="1">
    <source>
        <dbReference type="EMBL" id="CAG90696.1"/>
    </source>
</evidence>
<dbReference type="OrthoDB" id="4025857at2759"/>
<proteinExistence type="predicted"/>
<dbReference type="HOGENOM" id="CLU_831615_0_0_1"/>
<evidence type="ECO:0000313" key="2">
    <source>
        <dbReference type="Proteomes" id="UP000000599"/>
    </source>
</evidence>